<gene>
    <name evidence="2" type="ORF">IAC76_05680</name>
</gene>
<dbReference type="Pfam" id="PF09299">
    <property type="entry name" value="Mu-transpos_C"/>
    <property type="match status" value="1"/>
</dbReference>
<dbReference type="AlphaFoldDB" id="A0A9D9DT76"/>
<organism evidence="2 3">
    <name type="scientific">Candidatus Scatousia excrementipullorum</name>
    <dbReference type="NCBI Taxonomy" id="2840936"/>
    <lineage>
        <taxon>Bacteria</taxon>
        <taxon>Candidatus Scatousia</taxon>
    </lineage>
</organism>
<dbReference type="InterPro" id="IPR001584">
    <property type="entry name" value="Integrase_cat-core"/>
</dbReference>
<evidence type="ECO:0000313" key="2">
    <source>
        <dbReference type="EMBL" id="MBO8430859.1"/>
    </source>
</evidence>
<dbReference type="GO" id="GO:0015074">
    <property type="term" value="P:DNA integration"/>
    <property type="evidence" value="ECO:0007669"/>
    <property type="project" value="InterPro"/>
</dbReference>
<dbReference type="EMBL" id="JADIND010000116">
    <property type="protein sequence ID" value="MBO8430859.1"/>
    <property type="molecule type" value="Genomic_DNA"/>
</dbReference>
<accession>A0A9D9DT76</accession>
<dbReference type="Gene3D" id="3.30.420.10">
    <property type="entry name" value="Ribonuclease H-like superfamily/Ribonuclease H"/>
    <property type="match status" value="1"/>
</dbReference>
<protein>
    <submittedName>
        <fullName evidence="2">Mu transposase C-terminal domain-containing protein</fullName>
    </submittedName>
</protein>
<dbReference type="InterPro" id="IPR009004">
    <property type="entry name" value="Transposase_Mu_C"/>
</dbReference>
<evidence type="ECO:0000313" key="3">
    <source>
        <dbReference type="Proteomes" id="UP000823632"/>
    </source>
</evidence>
<comment type="caution">
    <text evidence="2">The sequence shown here is derived from an EMBL/GenBank/DDBJ whole genome shotgun (WGS) entry which is preliminary data.</text>
</comment>
<dbReference type="Proteomes" id="UP000823632">
    <property type="component" value="Unassembled WGS sequence"/>
</dbReference>
<dbReference type="PROSITE" id="PS50994">
    <property type="entry name" value="INTEGRASE"/>
    <property type="match status" value="1"/>
</dbReference>
<evidence type="ECO:0000259" key="1">
    <source>
        <dbReference type="PROSITE" id="PS50994"/>
    </source>
</evidence>
<reference evidence="2" key="1">
    <citation type="submission" date="2020-10" db="EMBL/GenBank/DDBJ databases">
        <authorList>
            <person name="Gilroy R."/>
        </authorList>
    </citation>
    <scope>NUCLEOTIDE SEQUENCE</scope>
    <source>
        <strain evidence="2">10192</strain>
    </source>
</reference>
<dbReference type="SUPFAM" id="SSF50610">
    <property type="entry name" value="mu transposase, C-terminal domain"/>
    <property type="match status" value="1"/>
</dbReference>
<dbReference type="InterPro" id="IPR015378">
    <property type="entry name" value="Transposase-like_Mu_C"/>
</dbReference>
<dbReference type="InterPro" id="IPR012337">
    <property type="entry name" value="RNaseH-like_sf"/>
</dbReference>
<reference evidence="2" key="2">
    <citation type="journal article" date="2021" name="PeerJ">
        <title>Extensive microbial diversity within the chicken gut microbiome revealed by metagenomics and culture.</title>
        <authorList>
            <person name="Gilroy R."/>
            <person name="Ravi A."/>
            <person name="Getino M."/>
            <person name="Pursley I."/>
            <person name="Horton D.L."/>
            <person name="Alikhan N.F."/>
            <person name="Baker D."/>
            <person name="Gharbi K."/>
            <person name="Hall N."/>
            <person name="Watson M."/>
            <person name="Adriaenssens E.M."/>
            <person name="Foster-Nyarko E."/>
            <person name="Jarju S."/>
            <person name="Secka A."/>
            <person name="Antonio M."/>
            <person name="Oren A."/>
            <person name="Chaudhuri R.R."/>
            <person name="La Ragione R."/>
            <person name="Hildebrand F."/>
            <person name="Pallen M.J."/>
        </authorList>
    </citation>
    <scope>NUCLEOTIDE SEQUENCE</scope>
    <source>
        <strain evidence="2">10192</strain>
    </source>
</reference>
<feature type="domain" description="Integrase catalytic" evidence="1">
    <location>
        <begin position="263"/>
        <end position="453"/>
    </location>
</feature>
<dbReference type="GO" id="GO:0003676">
    <property type="term" value="F:nucleic acid binding"/>
    <property type="evidence" value="ECO:0007669"/>
    <property type="project" value="InterPro"/>
</dbReference>
<dbReference type="SUPFAM" id="SSF53098">
    <property type="entry name" value="Ribonuclease H-like"/>
    <property type="match status" value="1"/>
</dbReference>
<dbReference type="InterPro" id="IPR036397">
    <property type="entry name" value="RNaseH_sf"/>
</dbReference>
<name>A0A9D9DT76_9BACT</name>
<proteinExistence type="predicted"/>
<sequence>MADINNNDIWIDVENLARLKNITRRAVRLALNQNKYEYKVENIRGGKTYKIKLSTLEDELQLKYFQEYYDDYKTCENEVIELSNLNIKQEKLISENQRKIALAKYDLIYVWLNFRKEYKRDKLKTGGNIPDKEFLQLYNTGMFQEEIFKILGKVSIGSLYRWRALLDYNKDWTALVGQYKYSTRKEYRTTLNEEQIKIFIQILLSPSAFSIGKAISLTKHILKERGQEILPKDITFRRYAEWFRDNNFDKWTLARDGEKALKDKVSPFIVRNAALLKAGQVLVADGHTLNFQVINPFTGKPCRATLLGFLDWKSGGLVGYDIMLEECTQNIASALRNAILKMDHIPEYVYQDNGRAFKSKFFNGDKKFEELGFTGVYNKLGIKPVYATPYNARAKVIERFFLDFQESFEKLIPSYIGTSIENKPAYLMRNEKLHKNIHEKYSFTPTIEQALKMIEKWLEFKHSQPCPNAKDKTIQEVLNEIEKQNIDENSLDDLMMAQEIKSIGRNGIRFLKADYFDEALYGIKEKTVIKYSLFDLSYIKVYSMKGEFICKANRITETHPLAYQMGDIKDIEDYKQKIEKQQKLRRKTIKAVREHFNLEDMDYLEKELMQNVRLPEPKPIKEITVQPEPKQKQDFEPKVKTSIVARPIFKSAYERYEWHMQNGCICQEDRTWLTNYIKSDEYKEIYGKEQ</sequence>